<comment type="subcellular location">
    <subcellularLocation>
        <location evidence="1">Cell envelope</location>
    </subcellularLocation>
</comment>
<dbReference type="PANTHER" id="PTHR30290">
    <property type="entry name" value="PERIPLASMIC BINDING COMPONENT OF ABC TRANSPORTER"/>
    <property type="match status" value="1"/>
</dbReference>
<evidence type="ECO:0000256" key="5">
    <source>
        <dbReference type="SAM" id="SignalP"/>
    </source>
</evidence>
<sequence>MRSVRLGTLLVCGALVAGGVVAATWQLWPQDATRSGPITVGTTDEVSSLDPAGAYDAGSWALFGNVYQSLLTFTSGSTLPVPDAAKRCAFTDTGLRTYRCRLRDGLTFADGRPVTGADVKHSFDRLRAIASDVGPAPIFASLRTVDAAGPEVTFHLAARDATFPHKLATGAGAIVERGSYPAKALRKSAGINGSGPYLLTEYEPGKRARLEPNPRYQGAVSRPGGPVEIRYFKESAALAAAWKERRVDVAHRQLPPQELAALEDGAEDGATITQAGSAETRNLVFSLRKGSPAADRAVRRAVAALLDRSRIAAGPYHSTVEPLYSVIPRGVLGHNNAFHDEYPAPSAERAAQLLRDAGIPTPVRLTYGHRSGAAYAEEAVELRRQLENGGLFELDVVTADWQDFQRGYADGAYDMYGLGWLADFPDPDSFAQPLVGRGSTLRNGYASKQVDRLIAATQQYGDRAKSVRDFGALQREVAKDVPLLPLWQNKEYVLSTEDVTGAQYLSDGTGIWRLWELRWI</sequence>
<keyword evidence="3" id="KW-0813">Transport</keyword>
<dbReference type="Proteomes" id="UP001522868">
    <property type="component" value="Unassembled WGS sequence"/>
</dbReference>
<comment type="similarity">
    <text evidence="2">Belongs to the bacterial solute-binding protein 5 family.</text>
</comment>
<dbReference type="Pfam" id="PF00496">
    <property type="entry name" value="SBP_bac_5"/>
    <property type="match status" value="1"/>
</dbReference>
<feature type="domain" description="Solute-binding protein family 5" evidence="6">
    <location>
        <begin position="80"/>
        <end position="436"/>
    </location>
</feature>
<dbReference type="InterPro" id="IPR030678">
    <property type="entry name" value="Peptide/Ni-bd"/>
</dbReference>
<dbReference type="Gene3D" id="3.40.190.10">
    <property type="entry name" value="Periplasmic binding protein-like II"/>
    <property type="match status" value="1"/>
</dbReference>
<evidence type="ECO:0000256" key="2">
    <source>
        <dbReference type="ARBA" id="ARBA00005695"/>
    </source>
</evidence>
<proteinExistence type="inferred from homology"/>
<comment type="caution">
    <text evidence="7">The sequence shown here is derived from an EMBL/GenBank/DDBJ whole genome shotgun (WGS) entry which is preliminary data.</text>
</comment>
<keyword evidence="4 5" id="KW-0732">Signal</keyword>
<evidence type="ECO:0000256" key="1">
    <source>
        <dbReference type="ARBA" id="ARBA00004196"/>
    </source>
</evidence>
<evidence type="ECO:0000313" key="7">
    <source>
        <dbReference type="EMBL" id="MCK8677151.1"/>
    </source>
</evidence>
<reference evidence="7 8" key="1">
    <citation type="submission" date="2022-04" db="EMBL/GenBank/DDBJ databases">
        <title>Streptomyces sp. nov. LCR6-01 isolated from Lichen of Dirinaria sp.</title>
        <authorList>
            <person name="Kanchanasin P."/>
            <person name="Tanasupawat S."/>
            <person name="Phongsopitanun W."/>
        </authorList>
    </citation>
    <scope>NUCLEOTIDE SEQUENCE [LARGE SCALE GENOMIC DNA]</scope>
    <source>
        <strain evidence="7 8">LCR6-01</strain>
    </source>
</reference>
<feature type="signal peptide" evidence="5">
    <location>
        <begin position="1"/>
        <end position="22"/>
    </location>
</feature>
<dbReference type="InterPro" id="IPR039424">
    <property type="entry name" value="SBP_5"/>
</dbReference>
<feature type="chain" id="PRO_5047410545" evidence="5">
    <location>
        <begin position="23"/>
        <end position="520"/>
    </location>
</feature>
<organism evidence="7 8">
    <name type="scientific">Streptomyces lichenis</name>
    <dbReference type="NCBI Taxonomy" id="2306967"/>
    <lineage>
        <taxon>Bacteria</taxon>
        <taxon>Bacillati</taxon>
        <taxon>Actinomycetota</taxon>
        <taxon>Actinomycetes</taxon>
        <taxon>Kitasatosporales</taxon>
        <taxon>Streptomycetaceae</taxon>
        <taxon>Streptomyces</taxon>
    </lineage>
</organism>
<dbReference type="SUPFAM" id="SSF53850">
    <property type="entry name" value="Periplasmic binding protein-like II"/>
    <property type="match status" value="1"/>
</dbReference>
<keyword evidence="8" id="KW-1185">Reference proteome</keyword>
<protein>
    <submittedName>
        <fullName evidence="7">ABC transporter substrate-binding protein</fullName>
    </submittedName>
</protein>
<name>A0ABT0I746_9ACTN</name>
<evidence type="ECO:0000313" key="8">
    <source>
        <dbReference type="Proteomes" id="UP001522868"/>
    </source>
</evidence>
<accession>A0ABT0I746</accession>
<dbReference type="PANTHER" id="PTHR30290:SF10">
    <property type="entry name" value="PERIPLASMIC OLIGOPEPTIDE-BINDING PROTEIN-RELATED"/>
    <property type="match status" value="1"/>
</dbReference>
<evidence type="ECO:0000259" key="6">
    <source>
        <dbReference type="Pfam" id="PF00496"/>
    </source>
</evidence>
<dbReference type="InterPro" id="IPR000914">
    <property type="entry name" value="SBP_5_dom"/>
</dbReference>
<dbReference type="Gene3D" id="3.10.105.10">
    <property type="entry name" value="Dipeptide-binding Protein, Domain 3"/>
    <property type="match status" value="1"/>
</dbReference>
<dbReference type="PIRSF" id="PIRSF002741">
    <property type="entry name" value="MppA"/>
    <property type="match status" value="1"/>
</dbReference>
<evidence type="ECO:0000256" key="3">
    <source>
        <dbReference type="ARBA" id="ARBA00022448"/>
    </source>
</evidence>
<dbReference type="RefSeq" id="WP_248632382.1">
    <property type="nucleotide sequence ID" value="NZ_JALPTH010000005.1"/>
</dbReference>
<dbReference type="EMBL" id="JALPTH010000005">
    <property type="protein sequence ID" value="MCK8677151.1"/>
    <property type="molecule type" value="Genomic_DNA"/>
</dbReference>
<evidence type="ECO:0000256" key="4">
    <source>
        <dbReference type="ARBA" id="ARBA00022729"/>
    </source>
</evidence>
<gene>
    <name evidence="7" type="ORF">M1O15_07060</name>
</gene>